<evidence type="ECO:0000313" key="2">
    <source>
        <dbReference type="EMBL" id="SFL25884.1"/>
    </source>
</evidence>
<name>A0A1I4G7C0_9HYPH</name>
<feature type="domain" description="Pyridoxamine 5'-phosphate oxidase N-terminal" evidence="1">
    <location>
        <begin position="37"/>
        <end position="135"/>
    </location>
</feature>
<reference evidence="3" key="1">
    <citation type="submission" date="2016-10" db="EMBL/GenBank/DDBJ databases">
        <authorList>
            <person name="Varghese N."/>
            <person name="Submissions S."/>
        </authorList>
    </citation>
    <scope>NUCLEOTIDE SEQUENCE [LARGE SCALE GENOMIC DNA]</scope>
    <source>
        <strain evidence="3">BL36</strain>
    </source>
</reference>
<dbReference type="Pfam" id="PF01243">
    <property type="entry name" value="PNPOx_N"/>
    <property type="match status" value="1"/>
</dbReference>
<gene>
    <name evidence="2" type="ORF">SAMN05192568_1002244</name>
</gene>
<dbReference type="STRING" id="582667.SAMN05192568_1002244"/>
<dbReference type="AlphaFoldDB" id="A0A1I4G7C0"/>
<dbReference type="NCBIfam" id="TIGR04025">
    <property type="entry name" value="PPOX_FMN_DR2398"/>
    <property type="match status" value="1"/>
</dbReference>
<dbReference type="PANTHER" id="PTHR42815:SF2">
    <property type="entry name" value="FAD-BINDING, PUTATIVE (AFU_ORTHOLOGUE AFUA_6G07600)-RELATED"/>
    <property type="match status" value="1"/>
</dbReference>
<dbReference type="OrthoDB" id="9790331at2"/>
<dbReference type="InterPro" id="IPR012349">
    <property type="entry name" value="Split_barrel_FMN-bd"/>
</dbReference>
<evidence type="ECO:0000259" key="1">
    <source>
        <dbReference type="Pfam" id="PF01243"/>
    </source>
</evidence>
<dbReference type="PANTHER" id="PTHR42815">
    <property type="entry name" value="FAD-BINDING, PUTATIVE (AFU_ORTHOLOGUE AFUA_6G07600)-RELATED"/>
    <property type="match status" value="1"/>
</dbReference>
<dbReference type="Gene3D" id="2.30.110.10">
    <property type="entry name" value="Electron Transport, Fmn-binding Protein, Chain A"/>
    <property type="match status" value="1"/>
</dbReference>
<evidence type="ECO:0000313" key="3">
    <source>
        <dbReference type="Proteomes" id="UP000199048"/>
    </source>
</evidence>
<dbReference type="RefSeq" id="WP_092037173.1">
    <property type="nucleotide sequence ID" value="NZ_FOTK01000002.1"/>
</dbReference>
<dbReference type="Proteomes" id="UP000199048">
    <property type="component" value="Unassembled WGS sequence"/>
</dbReference>
<protein>
    <recommendedName>
        <fullName evidence="1">Pyridoxamine 5'-phosphate oxidase N-terminal domain-containing protein</fullName>
    </recommendedName>
</protein>
<keyword evidence="3" id="KW-1185">Reference proteome</keyword>
<dbReference type="SUPFAM" id="SSF50475">
    <property type="entry name" value="FMN-binding split barrel"/>
    <property type="match status" value="1"/>
</dbReference>
<dbReference type="InterPro" id="IPR011576">
    <property type="entry name" value="Pyridox_Oxase_N"/>
</dbReference>
<accession>A0A1I4G7C0</accession>
<sequence>MDTETQEPSTIRDAAELRAQFGAVGPLAARKVLDHIDDYARRFIALAPFLVLASADAGGQADASPRGDAPGFVAVPDARTLVIPDRRGNNRIDSFRNIIESPGIGVIFFVPGINETLRVNGTAAVTQDRALLEPMGAQGTVPTIGLIVRVREAFFHCGKALMRAQLWDPARHVARDTFPSLGRILADQTAASAVPEAEARIAESYRTRLY</sequence>
<proteinExistence type="predicted"/>
<organism evidence="2 3">
    <name type="scientific">Methylobacterium pseudosasicola</name>
    <dbReference type="NCBI Taxonomy" id="582667"/>
    <lineage>
        <taxon>Bacteria</taxon>
        <taxon>Pseudomonadati</taxon>
        <taxon>Pseudomonadota</taxon>
        <taxon>Alphaproteobacteria</taxon>
        <taxon>Hyphomicrobiales</taxon>
        <taxon>Methylobacteriaceae</taxon>
        <taxon>Methylobacterium</taxon>
    </lineage>
</organism>
<dbReference type="EMBL" id="FOTK01000002">
    <property type="protein sequence ID" value="SFL25884.1"/>
    <property type="molecule type" value="Genomic_DNA"/>
</dbReference>
<dbReference type="InterPro" id="IPR024029">
    <property type="entry name" value="Pyridox_Oxase_FMN-dep"/>
</dbReference>